<accession>A0A9E7K0A6</accession>
<proteinExistence type="predicted"/>
<name>A0A9E7K0A6_9LILI</name>
<keyword evidence="3" id="KW-1185">Reference proteome</keyword>
<evidence type="ECO:0000313" key="3">
    <source>
        <dbReference type="Proteomes" id="UP001055439"/>
    </source>
</evidence>
<evidence type="ECO:0000256" key="1">
    <source>
        <dbReference type="SAM" id="Phobius"/>
    </source>
</evidence>
<protein>
    <submittedName>
        <fullName evidence="2">Uncharacterized protein</fullName>
    </submittedName>
</protein>
<organism evidence="2 3">
    <name type="scientific">Musa troglodytarum</name>
    <name type="common">fe'i banana</name>
    <dbReference type="NCBI Taxonomy" id="320322"/>
    <lineage>
        <taxon>Eukaryota</taxon>
        <taxon>Viridiplantae</taxon>
        <taxon>Streptophyta</taxon>
        <taxon>Embryophyta</taxon>
        <taxon>Tracheophyta</taxon>
        <taxon>Spermatophyta</taxon>
        <taxon>Magnoliopsida</taxon>
        <taxon>Liliopsida</taxon>
        <taxon>Zingiberales</taxon>
        <taxon>Musaceae</taxon>
        <taxon>Musa</taxon>
    </lineage>
</organism>
<evidence type="ECO:0000313" key="2">
    <source>
        <dbReference type="EMBL" id="URD99883.1"/>
    </source>
</evidence>
<dbReference type="Proteomes" id="UP001055439">
    <property type="component" value="Chromosome 4"/>
</dbReference>
<feature type="transmembrane region" description="Helical" evidence="1">
    <location>
        <begin position="16"/>
        <end position="38"/>
    </location>
</feature>
<keyword evidence="1" id="KW-1133">Transmembrane helix</keyword>
<sequence length="87" mass="8304">MVGDAYGVNTTPQFSGVLLAACMVAAALSLMAVVIFNCGPSHERSRPRNDVMCYGSAGVRSYAGGHGGGGTGGSGFSSGGGGGGGGC</sequence>
<gene>
    <name evidence="2" type="ORF">MUK42_29988</name>
</gene>
<dbReference type="AlphaFoldDB" id="A0A9E7K0A6"/>
<dbReference type="EMBL" id="CP097506">
    <property type="protein sequence ID" value="URD99883.1"/>
    <property type="molecule type" value="Genomic_DNA"/>
</dbReference>
<keyword evidence="1" id="KW-0812">Transmembrane</keyword>
<reference evidence="2" key="1">
    <citation type="submission" date="2022-05" db="EMBL/GenBank/DDBJ databases">
        <title>The Musa troglodytarum L. genome provides insights into the mechanism of non-climacteric behaviour and enrichment of carotenoids.</title>
        <authorList>
            <person name="Wang J."/>
        </authorList>
    </citation>
    <scope>NUCLEOTIDE SEQUENCE</scope>
    <source>
        <tissue evidence="2">Leaf</tissue>
    </source>
</reference>
<keyword evidence="1" id="KW-0472">Membrane</keyword>